<organism evidence="2 3">
    <name type="scientific">Humidesulfovibrio mexicanus</name>
    <dbReference type="NCBI Taxonomy" id="147047"/>
    <lineage>
        <taxon>Bacteria</taxon>
        <taxon>Pseudomonadati</taxon>
        <taxon>Thermodesulfobacteriota</taxon>
        <taxon>Desulfovibrionia</taxon>
        <taxon>Desulfovibrionales</taxon>
        <taxon>Desulfovibrionaceae</taxon>
        <taxon>Humidesulfovibrio</taxon>
    </lineage>
</organism>
<evidence type="ECO:0000313" key="3">
    <source>
        <dbReference type="Proteomes" id="UP000198324"/>
    </source>
</evidence>
<gene>
    <name evidence="2" type="ORF">SAMN04488503_1686</name>
</gene>
<feature type="chain" id="PRO_5012059730" evidence="1">
    <location>
        <begin position="31"/>
        <end position="175"/>
    </location>
</feature>
<dbReference type="SUPFAM" id="SSF89872">
    <property type="entry name" value="Inhibitor of vertebrate lysozyme, Ivy"/>
    <property type="match status" value="1"/>
</dbReference>
<dbReference type="Proteomes" id="UP000198324">
    <property type="component" value="Unassembled WGS sequence"/>
</dbReference>
<reference evidence="2 3" key="1">
    <citation type="submission" date="2017-06" db="EMBL/GenBank/DDBJ databases">
        <authorList>
            <person name="Kim H.J."/>
            <person name="Triplett B.A."/>
        </authorList>
    </citation>
    <scope>NUCLEOTIDE SEQUENCE [LARGE SCALE GENOMIC DNA]</scope>
    <source>
        <strain evidence="2 3">DSM 13116</strain>
    </source>
</reference>
<sequence>MRSLTTAARRAARFLVVILALLGLCASGCAPQQPAQPAPPAVQAAPQRSVSVLGTLTGKHGQPLTGHDIRNTPPFSTAWRALLRRSGKSRETWLIRFDGPQVPVRLVSIGGAEYLRVEGCKANACAAGSVVVLYCEKEKATYALLKQNGESLWLGDPPDALKEAFAQLGTAEAPK</sequence>
<proteinExistence type="predicted"/>
<name>A0A238ZYU3_9BACT</name>
<keyword evidence="3" id="KW-1185">Reference proteome</keyword>
<protein>
    <submittedName>
        <fullName evidence="2">Inhibitor of vertebrate lysozyme (Ivy)</fullName>
    </submittedName>
</protein>
<accession>A0A238ZYU3</accession>
<keyword evidence="1" id="KW-0732">Signal</keyword>
<feature type="signal peptide" evidence="1">
    <location>
        <begin position="1"/>
        <end position="30"/>
    </location>
</feature>
<dbReference type="InterPro" id="IPR036501">
    <property type="entry name" value="Inhibitor_vert_lysozyme_sf"/>
</dbReference>
<dbReference type="AlphaFoldDB" id="A0A238ZYU3"/>
<dbReference type="EMBL" id="FZOC01000003">
    <property type="protein sequence ID" value="SNR88038.1"/>
    <property type="molecule type" value="Genomic_DNA"/>
</dbReference>
<evidence type="ECO:0000256" key="1">
    <source>
        <dbReference type="SAM" id="SignalP"/>
    </source>
</evidence>
<dbReference type="Pfam" id="PF08816">
    <property type="entry name" value="Ivy"/>
    <property type="match status" value="1"/>
</dbReference>
<dbReference type="Gene3D" id="3.40.1420.10">
    <property type="entry name" value="Inhibitor of vertebrate lysozyme"/>
    <property type="match status" value="1"/>
</dbReference>
<evidence type="ECO:0000313" key="2">
    <source>
        <dbReference type="EMBL" id="SNR88038.1"/>
    </source>
</evidence>